<keyword evidence="2 4" id="KW-0436">Ligase</keyword>
<dbReference type="RefSeq" id="XP_070921075.1">
    <property type="nucleotide sequence ID" value="XM_071064974.1"/>
</dbReference>
<dbReference type="GeneID" id="98180297"/>
<organism evidence="4 5">
    <name type="scientific">Madurella fahalii</name>
    <dbReference type="NCBI Taxonomy" id="1157608"/>
    <lineage>
        <taxon>Eukaryota</taxon>
        <taxon>Fungi</taxon>
        <taxon>Dikarya</taxon>
        <taxon>Ascomycota</taxon>
        <taxon>Pezizomycotina</taxon>
        <taxon>Sordariomycetes</taxon>
        <taxon>Sordariomycetidae</taxon>
        <taxon>Sordariales</taxon>
        <taxon>Sordariales incertae sedis</taxon>
        <taxon>Madurella</taxon>
    </lineage>
</organism>
<evidence type="ECO:0000313" key="5">
    <source>
        <dbReference type="Proteomes" id="UP001628179"/>
    </source>
</evidence>
<dbReference type="GO" id="GO:0016874">
    <property type="term" value="F:ligase activity"/>
    <property type="evidence" value="ECO:0007669"/>
    <property type="project" value="UniProtKB-KW"/>
</dbReference>
<evidence type="ECO:0000259" key="3">
    <source>
        <dbReference type="Pfam" id="PF00501"/>
    </source>
</evidence>
<accession>A0ABQ0GNN8</accession>
<proteinExistence type="inferred from homology"/>
<dbReference type="InterPro" id="IPR020845">
    <property type="entry name" value="AMP-binding_CS"/>
</dbReference>
<dbReference type="Pfam" id="PF00501">
    <property type="entry name" value="AMP-binding"/>
    <property type="match status" value="1"/>
</dbReference>
<gene>
    <name evidence="4" type="ORF">MFIFM68171_09555</name>
</gene>
<feature type="domain" description="AMP-dependent synthetase/ligase" evidence="3">
    <location>
        <begin position="59"/>
        <end position="418"/>
    </location>
</feature>
<dbReference type="InterPro" id="IPR000873">
    <property type="entry name" value="AMP-dep_synth/lig_dom"/>
</dbReference>
<dbReference type="PROSITE" id="PS00455">
    <property type="entry name" value="AMP_BINDING"/>
    <property type="match status" value="1"/>
</dbReference>
<evidence type="ECO:0000256" key="1">
    <source>
        <dbReference type="ARBA" id="ARBA00006432"/>
    </source>
</evidence>
<evidence type="ECO:0000256" key="2">
    <source>
        <dbReference type="ARBA" id="ARBA00022598"/>
    </source>
</evidence>
<dbReference type="InterPro" id="IPR042099">
    <property type="entry name" value="ANL_N_sf"/>
</dbReference>
<evidence type="ECO:0000313" key="4">
    <source>
        <dbReference type="EMBL" id="GAB1319345.1"/>
    </source>
</evidence>
<comment type="similarity">
    <text evidence="1">Belongs to the ATP-dependent AMP-binding enzyme family.</text>
</comment>
<dbReference type="EMBL" id="BAAFSV010000005">
    <property type="protein sequence ID" value="GAB1319345.1"/>
    <property type="molecule type" value="Genomic_DNA"/>
</dbReference>
<reference evidence="4 5" key="1">
    <citation type="submission" date="2024-09" db="EMBL/GenBank/DDBJ databases">
        <title>Itraconazole resistance in Madurella fahalii resulting from another homologue of gene encoding cytochrome P450 14-alpha sterol demethylase (CYP51).</title>
        <authorList>
            <person name="Yoshioka I."/>
            <person name="Fahal A.H."/>
            <person name="Kaneko S."/>
            <person name="Yaguchi T."/>
        </authorList>
    </citation>
    <scope>NUCLEOTIDE SEQUENCE [LARGE SCALE GENOMIC DNA]</scope>
    <source>
        <strain evidence="4 5">IFM 68171</strain>
    </source>
</reference>
<dbReference type="Proteomes" id="UP001628179">
    <property type="component" value="Unassembled WGS sequence"/>
</dbReference>
<dbReference type="PANTHER" id="PTHR24096">
    <property type="entry name" value="LONG-CHAIN-FATTY-ACID--COA LIGASE"/>
    <property type="match status" value="1"/>
</dbReference>
<dbReference type="SUPFAM" id="SSF56801">
    <property type="entry name" value="Acetyl-CoA synthetase-like"/>
    <property type="match status" value="1"/>
</dbReference>
<dbReference type="Gene3D" id="3.40.50.12780">
    <property type="entry name" value="N-terminal domain of ligase-like"/>
    <property type="match status" value="1"/>
</dbReference>
<sequence>MASRYERTSSGIIYKPAENREFPQFDVLTLLFESDICGAKEDKILHANAADPTKAIDKAQLRPLIKRTAHTFRYQYGIGTNGPGQDVVLAICTGHWLLPNLFYSTIAAGGIFSASNAGSTPKELAGQLSQVSVKLLFCTEDTKPTAIAAARLANLPLSHVLYLSSTSRTFQLTEQEDNRPVALSSSELSWQRITSADVLSNRTVCILFSSGTTGVSKACRVSYTNMVSQCTLVVDPNKEYYARRGRPMEYRTVAHLPVAHIAGLQGYFVNPAYAGGTVYWMARFDFGRFLAHARRHRVTHFFSVPPVYLLIAKSPAVTDQFDHVELAVVGAAPMGKDLQAAARSKLGRGKAQLCQTWGLTETTGSMTASPLGAPDDLTGSVASLLARSMARIVDEDGRDVEPGKQGEIWVKGPQVTKGDFGNEQANRETFWMGGCVPEISGFSRTGCFISLIGRRNSSSTAW</sequence>
<keyword evidence="5" id="KW-1185">Reference proteome</keyword>
<protein>
    <submittedName>
        <fullName evidence="4">4-coumarate-CoA ligase</fullName>
    </submittedName>
</protein>
<comment type="caution">
    <text evidence="4">The sequence shown here is derived from an EMBL/GenBank/DDBJ whole genome shotgun (WGS) entry which is preliminary data.</text>
</comment>
<name>A0ABQ0GNN8_9PEZI</name>
<dbReference type="PANTHER" id="PTHR24096:SF149">
    <property type="entry name" value="AMP-BINDING DOMAIN-CONTAINING PROTEIN-RELATED"/>
    <property type="match status" value="1"/>
</dbReference>